<dbReference type="RefSeq" id="WP_193122025.1">
    <property type="nucleotide sequence ID" value="NZ_JADBGI010000009.1"/>
</dbReference>
<keyword evidence="1" id="KW-0472">Membrane</keyword>
<dbReference type="Proteomes" id="UP000806528">
    <property type="component" value="Unassembled WGS sequence"/>
</dbReference>
<feature type="transmembrane region" description="Helical" evidence="1">
    <location>
        <begin position="410"/>
        <end position="440"/>
    </location>
</feature>
<feature type="transmembrane region" description="Helical" evidence="1">
    <location>
        <begin position="386"/>
        <end position="403"/>
    </location>
</feature>
<name>A0ABR9P6C8_9ACTN</name>
<sequence length="504" mass="51133">MSGWLVGLDAVLSPDAILMIVLGVGTGIVVGALPGLTATMAVALLLPVTFTLDPLPGMMLLVGVYGGTLYAGSIPAILLRAPGTPSAAATVIDGYPMTRQGKAGQALSISLVASVVGGLTGTVLLALFAPQLAGVALTFGPPEYFMVSVLALAVIASISAGKLSKGLVSGFLGVAIGLVGMDPIEGFPRFTFGTTELSAGIPFIAVLIGLFGVSEALTQIAGNRRRRGAERPPVGSFSLGRGWLRRLGPATGGSSLMGFLIGLLPGTGGDVASYFAYNETRRWSRKGSFGKGEPAGVASAESANSASTSGSMAPTLVLGIPGDSVTAILIGAITVHGLQPGPQLFEGAPDLVYGTMIGLVLMNLAMLPIGLLGIRLWPRLTAAPTTVLWPTVVLLSLVGAFALRLNLVDVAIALAAGALGFVLTRGGYPLAPMVIGLILGPMAESNLRLSLIISGGSLDWLARPIPIAVMAVIVAAIVLTKLSTRRAMATPAGTAAEETPKDRD</sequence>
<feature type="transmembrane region" description="Helical" evidence="1">
    <location>
        <begin position="167"/>
        <end position="187"/>
    </location>
</feature>
<dbReference type="PANTHER" id="PTHR35342">
    <property type="entry name" value="TRICARBOXYLIC TRANSPORT PROTEIN"/>
    <property type="match status" value="1"/>
</dbReference>
<feature type="transmembrane region" description="Helical" evidence="1">
    <location>
        <begin position="460"/>
        <end position="479"/>
    </location>
</feature>
<feature type="domain" description="DUF112" evidence="2">
    <location>
        <begin position="17"/>
        <end position="435"/>
    </location>
</feature>
<evidence type="ECO:0000313" key="4">
    <source>
        <dbReference type="Proteomes" id="UP000806528"/>
    </source>
</evidence>
<dbReference type="PANTHER" id="PTHR35342:SF5">
    <property type="entry name" value="TRICARBOXYLIC TRANSPORT PROTEIN"/>
    <property type="match status" value="1"/>
</dbReference>
<dbReference type="Pfam" id="PF01970">
    <property type="entry name" value="TctA"/>
    <property type="match status" value="1"/>
</dbReference>
<feature type="transmembrane region" description="Helical" evidence="1">
    <location>
        <begin position="58"/>
        <end position="79"/>
    </location>
</feature>
<evidence type="ECO:0000256" key="1">
    <source>
        <dbReference type="SAM" id="Phobius"/>
    </source>
</evidence>
<comment type="caution">
    <text evidence="3">The sequence shown here is derived from an EMBL/GenBank/DDBJ whole genome shotgun (WGS) entry which is preliminary data.</text>
</comment>
<reference evidence="3 4" key="1">
    <citation type="submission" date="2020-09" db="EMBL/GenBank/DDBJ databases">
        <title>Diversity and distribution of actinomycetes associated with coral in the coast of Hainan.</title>
        <authorList>
            <person name="Li F."/>
        </authorList>
    </citation>
    <scope>NUCLEOTIDE SEQUENCE [LARGE SCALE GENOMIC DNA]</scope>
    <source>
        <strain evidence="3 4">HNM0947</strain>
    </source>
</reference>
<evidence type="ECO:0000259" key="2">
    <source>
        <dbReference type="Pfam" id="PF01970"/>
    </source>
</evidence>
<proteinExistence type="predicted"/>
<feature type="transmembrane region" description="Helical" evidence="1">
    <location>
        <begin position="144"/>
        <end position="160"/>
    </location>
</feature>
<feature type="transmembrane region" description="Helical" evidence="1">
    <location>
        <begin position="351"/>
        <end position="374"/>
    </location>
</feature>
<keyword evidence="1" id="KW-1133">Transmembrane helix</keyword>
<dbReference type="InterPro" id="IPR002823">
    <property type="entry name" value="DUF112_TM"/>
</dbReference>
<feature type="transmembrane region" description="Helical" evidence="1">
    <location>
        <begin position="199"/>
        <end position="217"/>
    </location>
</feature>
<accession>A0ABR9P6C8</accession>
<feature type="transmembrane region" description="Helical" evidence="1">
    <location>
        <begin position="16"/>
        <end position="46"/>
    </location>
</feature>
<organism evidence="3 4">
    <name type="scientific">Nocardiopsis coralli</name>
    <dbReference type="NCBI Taxonomy" id="2772213"/>
    <lineage>
        <taxon>Bacteria</taxon>
        <taxon>Bacillati</taxon>
        <taxon>Actinomycetota</taxon>
        <taxon>Actinomycetes</taxon>
        <taxon>Streptosporangiales</taxon>
        <taxon>Nocardiopsidaceae</taxon>
        <taxon>Nocardiopsis</taxon>
    </lineage>
</organism>
<keyword evidence="4" id="KW-1185">Reference proteome</keyword>
<protein>
    <submittedName>
        <fullName evidence="3">Tripartite tricarboxylate transporter permease</fullName>
    </submittedName>
</protein>
<feature type="transmembrane region" description="Helical" evidence="1">
    <location>
        <begin position="106"/>
        <end position="129"/>
    </location>
</feature>
<evidence type="ECO:0000313" key="3">
    <source>
        <dbReference type="EMBL" id="MBE2999388.1"/>
    </source>
</evidence>
<dbReference type="EMBL" id="JADBGI010000009">
    <property type="protein sequence ID" value="MBE2999388.1"/>
    <property type="molecule type" value="Genomic_DNA"/>
</dbReference>
<gene>
    <name evidence="3" type="ORF">IDM40_11825</name>
</gene>
<keyword evidence="1" id="KW-0812">Transmembrane</keyword>